<dbReference type="InterPro" id="IPR026444">
    <property type="entry name" value="Secre_tail"/>
</dbReference>
<dbReference type="NCBIfam" id="TIGR04183">
    <property type="entry name" value="Por_Secre_tail"/>
    <property type="match status" value="1"/>
</dbReference>
<sequence>MLRKLYISFICLLCAGQAIRAQTGVFIPPGANVMAHRADTVSIFSNVTNQGRFGSATGSAVLFYGGLWSNTDEALLPEERFYDPALPPGGGVFRFMQPLTGEGRQTIFGGYNSATGIGASFPNLYINNPSGVQLADLSDLRIRYNLHFESGHLYLNGWDVAVGGEPTGRSSITGYTSRRFIVTGTSPYGGYLYLYNVNAATGEVVFPIGTGTDSYTPLALRYNGRRADNFRVRVFDNVYANAQTGSRLEGNLVPKTWQILQNGIPNGDSIAVSLQHNAADQNTGFTGNIDSSFISRYSPVSGWDTVPRTGFSQPGTLTTGNPLRQAYMHSRTLSATPGGTFLSLFALKVPEAPGFEVSLIFDAIRRDVRQVQATWLTMRERDVQHFELERRLEHENDFRAIAVLPTQSPTGNSNVNRQYQFMDDNYYGDMSYYRLKTISRNGDSTYSPIRSVPGNFKITASPNPNRGQFTITLSGVRNLLRMDVIDIKGKVIYTTKITGTNMSVNVANAAVGVYFLVFYDTDNNNVIVDRQKIEIIK</sequence>
<dbReference type="EMBL" id="JAGHKP010000002">
    <property type="protein sequence ID" value="MBO9152384.1"/>
    <property type="molecule type" value="Genomic_DNA"/>
</dbReference>
<keyword evidence="4" id="KW-1185">Reference proteome</keyword>
<dbReference type="Pfam" id="PF18962">
    <property type="entry name" value="Por_Secre_tail"/>
    <property type="match status" value="1"/>
</dbReference>
<feature type="signal peptide" evidence="1">
    <location>
        <begin position="1"/>
        <end position="20"/>
    </location>
</feature>
<protein>
    <submittedName>
        <fullName evidence="3">T9SS type A sorting domain-containing protein</fullName>
    </submittedName>
</protein>
<accession>A0ABS3YCH5</accession>
<evidence type="ECO:0000259" key="2">
    <source>
        <dbReference type="Pfam" id="PF18962"/>
    </source>
</evidence>
<name>A0ABS3YCH5_9BACT</name>
<gene>
    <name evidence="3" type="ORF">J7I43_09205</name>
</gene>
<organism evidence="3 4">
    <name type="scientific">Chitinophaga chungangae</name>
    <dbReference type="NCBI Taxonomy" id="2821488"/>
    <lineage>
        <taxon>Bacteria</taxon>
        <taxon>Pseudomonadati</taxon>
        <taxon>Bacteroidota</taxon>
        <taxon>Chitinophagia</taxon>
        <taxon>Chitinophagales</taxon>
        <taxon>Chitinophagaceae</taxon>
        <taxon>Chitinophaga</taxon>
    </lineage>
</organism>
<reference evidence="4" key="1">
    <citation type="submission" date="2021-03" db="EMBL/GenBank/DDBJ databases">
        <title>Assistant Professor.</title>
        <authorList>
            <person name="Huq M.A."/>
        </authorList>
    </citation>
    <scope>NUCLEOTIDE SEQUENCE [LARGE SCALE GENOMIC DNA]</scope>
    <source>
        <strain evidence="4">MAH-28</strain>
    </source>
</reference>
<evidence type="ECO:0000313" key="3">
    <source>
        <dbReference type="EMBL" id="MBO9152384.1"/>
    </source>
</evidence>
<feature type="chain" id="PRO_5047015465" evidence="1">
    <location>
        <begin position="21"/>
        <end position="537"/>
    </location>
</feature>
<comment type="caution">
    <text evidence="3">The sequence shown here is derived from an EMBL/GenBank/DDBJ whole genome shotgun (WGS) entry which is preliminary data.</text>
</comment>
<feature type="domain" description="Secretion system C-terminal sorting" evidence="2">
    <location>
        <begin position="462"/>
        <end position="524"/>
    </location>
</feature>
<keyword evidence="1" id="KW-0732">Signal</keyword>
<dbReference type="RefSeq" id="WP_209145376.1">
    <property type="nucleotide sequence ID" value="NZ_JAGHKP010000002.1"/>
</dbReference>
<dbReference type="Proteomes" id="UP000679126">
    <property type="component" value="Unassembled WGS sequence"/>
</dbReference>
<evidence type="ECO:0000256" key="1">
    <source>
        <dbReference type="SAM" id="SignalP"/>
    </source>
</evidence>
<evidence type="ECO:0000313" key="4">
    <source>
        <dbReference type="Proteomes" id="UP000679126"/>
    </source>
</evidence>
<proteinExistence type="predicted"/>